<dbReference type="Proteomes" id="UP000014680">
    <property type="component" value="Unassembled WGS sequence"/>
</dbReference>
<dbReference type="VEuPathDB" id="AmoebaDB:EIN_111520"/>
<evidence type="ECO:0000313" key="2">
    <source>
        <dbReference type="Proteomes" id="UP000014680"/>
    </source>
</evidence>
<keyword evidence="2" id="KW-1185">Reference proteome</keyword>
<reference evidence="1 2" key="1">
    <citation type="submission" date="2012-10" db="EMBL/GenBank/DDBJ databases">
        <authorList>
            <person name="Zafar N."/>
            <person name="Inman J."/>
            <person name="Hall N."/>
            <person name="Lorenzi H."/>
            <person name="Caler E."/>
        </authorList>
    </citation>
    <scope>NUCLEOTIDE SEQUENCE [LARGE SCALE GENOMIC DNA]</scope>
    <source>
        <strain evidence="1 2">IP1</strain>
    </source>
</reference>
<sequence length="205" mass="23736">MSICSLSSTKSDKRNKTSKYTIQKKMVKDLECYQESILVYLINNFCSITIARPRKQSTVALCCAKVKILHFKNGEIDVMNLAESRLRPTYLKEIEDGIAKPTAFRRYEKNKKIFVHNFLFDIALELGFTFDSKLSRKSEKTFSIERFERIFFKGKEVFNLQQIVTEGGIITDHLFDLVANGNSVKLGRFDEFLQTTNSAHFFQTN</sequence>
<protein>
    <submittedName>
        <fullName evidence="1">Uncharacterized protein</fullName>
    </submittedName>
</protein>
<name>A0A0A1TXV6_ENTIV</name>
<dbReference type="EMBL" id="KB207005">
    <property type="protein sequence ID" value="ELP86228.1"/>
    <property type="molecule type" value="Genomic_DNA"/>
</dbReference>
<dbReference type="KEGG" id="eiv:EIN_111520"/>
<gene>
    <name evidence="1" type="ORF">EIN_111520</name>
</gene>
<evidence type="ECO:0000313" key="1">
    <source>
        <dbReference type="EMBL" id="ELP86228.1"/>
    </source>
</evidence>
<dbReference type="GeneID" id="14885258"/>
<dbReference type="AlphaFoldDB" id="A0A0A1TXV6"/>
<dbReference type="RefSeq" id="XP_004185574.1">
    <property type="nucleotide sequence ID" value="XM_004185526.1"/>
</dbReference>
<accession>A0A0A1TXV6</accession>
<proteinExistence type="predicted"/>
<organism evidence="1 2">
    <name type="scientific">Entamoeba invadens IP1</name>
    <dbReference type="NCBI Taxonomy" id="370355"/>
    <lineage>
        <taxon>Eukaryota</taxon>
        <taxon>Amoebozoa</taxon>
        <taxon>Evosea</taxon>
        <taxon>Archamoebae</taxon>
        <taxon>Mastigamoebida</taxon>
        <taxon>Entamoebidae</taxon>
        <taxon>Entamoeba</taxon>
    </lineage>
</organism>